<evidence type="ECO:0000313" key="1">
    <source>
        <dbReference type="EnsemblMetazoa" id="ASTEI09797-PA"/>
    </source>
</evidence>
<evidence type="ECO:0000313" key="2">
    <source>
        <dbReference type="Proteomes" id="UP000076408"/>
    </source>
</evidence>
<dbReference type="EnsemblMetazoa" id="ASTEI09797-RA">
    <property type="protein sequence ID" value="ASTEI09797-PA"/>
    <property type="gene ID" value="ASTEI09797"/>
</dbReference>
<reference evidence="2" key="1">
    <citation type="journal article" date="2014" name="Genome Biol.">
        <title>Genome analysis of a major urban malaria vector mosquito, Anopheles stephensi.</title>
        <authorList>
            <person name="Jiang X."/>
            <person name="Peery A."/>
            <person name="Hall A.B."/>
            <person name="Sharma A."/>
            <person name="Chen X.G."/>
            <person name="Waterhouse R.M."/>
            <person name="Komissarov A."/>
            <person name="Riehle M.M."/>
            <person name="Shouche Y."/>
            <person name="Sharakhova M.V."/>
            <person name="Lawson D."/>
            <person name="Pakpour N."/>
            <person name="Arensburger P."/>
            <person name="Davidson V.L."/>
            <person name="Eiglmeier K."/>
            <person name="Emrich S."/>
            <person name="George P."/>
            <person name="Kennedy R.C."/>
            <person name="Mane S.P."/>
            <person name="Maslen G."/>
            <person name="Oringanje C."/>
            <person name="Qi Y."/>
            <person name="Settlage R."/>
            <person name="Tojo M."/>
            <person name="Tubio J.M."/>
            <person name="Unger M.F."/>
            <person name="Wang B."/>
            <person name="Vernick K.D."/>
            <person name="Ribeiro J.M."/>
            <person name="James A.A."/>
            <person name="Michel K."/>
            <person name="Riehle M.A."/>
            <person name="Luckhart S."/>
            <person name="Sharakhov I.V."/>
            <person name="Tu Z."/>
        </authorList>
    </citation>
    <scope>NUCLEOTIDE SEQUENCE [LARGE SCALE GENOMIC DNA]</scope>
    <source>
        <strain evidence="2">Indian</strain>
    </source>
</reference>
<organism evidence="1 2">
    <name type="scientific">Anopheles stephensi</name>
    <name type="common">Indo-Pakistan malaria mosquito</name>
    <dbReference type="NCBI Taxonomy" id="30069"/>
    <lineage>
        <taxon>Eukaryota</taxon>
        <taxon>Metazoa</taxon>
        <taxon>Ecdysozoa</taxon>
        <taxon>Arthropoda</taxon>
        <taxon>Hexapoda</taxon>
        <taxon>Insecta</taxon>
        <taxon>Pterygota</taxon>
        <taxon>Neoptera</taxon>
        <taxon>Endopterygota</taxon>
        <taxon>Diptera</taxon>
        <taxon>Nematocera</taxon>
        <taxon>Culicoidea</taxon>
        <taxon>Culicidae</taxon>
        <taxon>Anophelinae</taxon>
        <taxon>Anopheles</taxon>
    </lineage>
</organism>
<reference evidence="1" key="2">
    <citation type="submission" date="2020-05" db="UniProtKB">
        <authorList>
            <consortium name="EnsemblMetazoa"/>
        </authorList>
    </citation>
    <scope>IDENTIFICATION</scope>
    <source>
        <strain evidence="1">Indian</strain>
    </source>
</reference>
<proteinExistence type="predicted"/>
<name>A0A182YMW1_ANOST</name>
<sequence length="95" mass="10873">MSSDQVEHFVATTVFSGAEINPVLPSIEDMERANGINCKEVSSYIFQLRTEHSYCQPPSFVEHLSVGGLFKPSDEFLNKGKEMEFFFLKFIRTNF</sequence>
<protein>
    <submittedName>
        <fullName evidence="1">Uncharacterized protein</fullName>
    </submittedName>
</protein>
<dbReference type="VEuPathDB" id="VectorBase:ASTEI09797"/>
<accession>A0A182YMW1</accession>
<keyword evidence="2" id="KW-1185">Reference proteome</keyword>
<dbReference type="Proteomes" id="UP000076408">
    <property type="component" value="Unassembled WGS sequence"/>
</dbReference>
<dbReference type="STRING" id="30069.A0A182YMW1"/>
<dbReference type="AlphaFoldDB" id="A0A182YMW1"/>